<dbReference type="Gene3D" id="1.25.40.390">
    <property type="match status" value="1"/>
</dbReference>
<dbReference type="Pfam" id="PF07980">
    <property type="entry name" value="SusD_RagB"/>
    <property type="match status" value="1"/>
</dbReference>
<evidence type="ECO:0000256" key="4">
    <source>
        <dbReference type="ARBA" id="ARBA00023136"/>
    </source>
</evidence>
<protein>
    <submittedName>
        <fullName evidence="8">RagB/SusD family nutrient uptake outer membrane protein</fullName>
    </submittedName>
</protein>
<dbReference type="InterPro" id="IPR012944">
    <property type="entry name" value="SusD_RagB_dom"/>
</dbReference>
<evidence type="ECO:0000259" key="7">
    <source>
        <dbReference type="Pfam" id="PF14322"/>
    </source>
</evidence>
<evidence type="ECO:0000313" key="8">
    <source>
        <dbReference type="EMBL" id="MFC0316715.1"/>
    </source>
</evidence>
<organism evidence="8 9">
    <name type="scientific">Olivibacter oleidegradans</name>
    <dbReference type="NCBI Taxonomy" id="760123"/>
    <lineage>
        <taxon>Bacteria</taxon>
        <taxon>Pseudomonadati</taxon>
        <taxon>Bacteroidota</taxon>
        <taxon>Sphingobacteriia</taxon>
        <taxon>Sphingobacteriales</taxon>
        <taxon>Sphingobacteriaceae</taxon>
        <taxon>Olivibacter</taxon>
    </lineage>
</organism>
<comment type="subcellular location">
    <subcellularLocation>
        <location evidence="1">Cell outer membrane</location>
    </subcellularLocation>
</comment>
<dbReference type="RefSeq" id="WP_013663943.1">
    <property type="nucleotide sequence ID" value="NZ_JBHLWO010000001.1"/>
</dbReference>
<dbReference type="Proteomes" id="UP001589774">
    <property type="component" value="Unassembled WGS sequence"/>
</dbReference>
<evidence type="ECO:0000259" key="6">
    <source>
        <dbReference type="Pfam" id="PF07980"/>
    </source>
</evidence>
<gene>
    <name evidence="8" type="ORF">ACFFI0_00290</name>
</gene>
<evidence type="ECO:0000256" key="3">
    <source>
        <dbReference type="ARBA" id="ARBA00022729"/>
    </source>
</evidence>
<keyword evidence="4" id="KW-0472">Membrane</keyword>
<evidence type="ECO:0000256" key="1">
    <source>
        <dbReference type="ARBA" id="ARBA00004442"/>
    </source>
</evidence>
<name>A0ABV6HCU6_9SPHI</name>
<evidence type="ECO:0000256" key="5">
    <source>
        <dbReference type="ARBA" id="ARBA00023237"/>
    </source>
</evidence>
<comment type="caution">
    <text evidence="8">The sequence shown here is derived from an EMBL/GenBank/DDBJ whole genome shotgun (WGS) entry which is preliminary data.</text>
</comment>
<sequence length="544" mass="61206">MKTYFKYIFLACIAFNSACSLDKKPYDAITSDELDNLEGSLGSVTLGNYSRLKGWVENWHRVTEYPGTNVALSGTTTDNLFYSYNYNRLVTNSRVNNVWEQSYKIIVGTNIVIEKLQDSTNPEDQQLLAENLYIRSMLYFYLTNIFGRPYNQGLDNLAVPLKLSSDPMDNPPRATVGDVYTQIENDLLKAESLFTQSKENIYASREAVQALLARIYLYEGKNQDAITYANKVLSSGRFSLLGTSQLANYTTITPESNSETIFAIRFVKDTDYPDNGWYTVGSLYATIDGAGWGEMYASRPYLELVRKYPSDQRNKFIAPKTTGSTNLWALYVTDNYTYAHKVVTKVGDDYQYSEDGTTKSLIKRSNNIGSYDYWINVAGKEKKVLIDSEMEMRNGYPKYYILKCSGQEGQGHLWSPVISRLAEIYLIRAEANAKLGNNQAALDDVNIIRTRAGIPAAGLYNLTNLDGKSVFDIVMEERQLELAWEGHNKFDTFRNGLVLNRQYPGTHLSGASPKSIVAPTSNDIVEYIPESQITASGGILVQNP</sequence>
<evidence type="ECO:0000256" key="2">
    <source>
        <dbReference type="ARBA" id="ARBA00006275"/>
    </source>
</evidence>
<evidence type="ECO:0000313" key="9">
    <source>
        <dbReference type="Proteomes" id="UP001589774"/>
    </source>
</evidence>
<dbReference type="SUPFAM" id="SSF48452">
    <property type="entry name" value="TPR-like"/>
    <property type="match status" value="1"/>
</dbReference>
<comment type="similarity">
    <text evidence="2">Belongs to the SusD family.</text>
</comment>
<feature type="domain" description="RagB/SusD" evidence="6">
    <location>
        <begin position="259"/>
        <end position="503"/>
    </location>
</feature>
<keyword evidence="9" id="KW-1185">Reference proteome</keyword>
<reference evidence="8 9" key="1">
    <citation type="submission" date="2024-09" db="EMBL/GenBank/DDBJ databases">
        <authorList>
            <person name="Sun Q."/>
            <person name="Mori K."/>
        </authorList>
    </citation>
    <scope>NUCLEOTIDE SEQUENCE [LARGE SCALE GENOMIC DNA]</scope>
    <source>
        <strain evidence="8 9">CCM 7765</strain>
    </source>
</reference>
<accession>A0ABV6HCU6</accession>
<proteinExistence type="inferred from homology"/>
<keyword evidence="3" id="KW-0732">Signal</keyword>
<dbReference type="InterPro" id="IPR033985">
    <property type="entry name" value="SusD-like_N"/>
</dbReference>
<dbReference type="InterPro" id="IPR011990">
    <property type="entry name" value="TPR-like_helical_dom_sf"/>
</dbReference>
<keyword evidence="5" id="KW-0998">Cell outer membrane</keyword>
<dbReference type="Pfam" id="PF14322">
    <property type="entry name" value="SusD-like_3"/>
    <property type="match status" value="1"/>
</dbReference>
<feature type="domain" description="SusD-like N-terminal" evidence="7">
    <location>
        <begin position="21"/>
        <end position="217"/>
    </location>
</feature>
<dbReference type="EMBL" id="JBHLWO010000001">
    <property type="protein sequence ID" value="MFC0316715.1"/>
    <property type="molecule type" value="Genomic_DNA"/>
</dbReference>